<organism evidence="2 3">
    <name type="scientific">Podospora aff. communis PSN243</name>
    <dbReference type="NCBI Taxonomy" id="3040156"/>
    <lineage>
        <taxon>Eukaryota</taxon>
        <taxon>Fungi</taxon>
        <taxon>Dikarya</taxon>
        <taxon>Ascomycota</taxon>
        <taxon>Pezizomycotina</taxon>
        <taxon>Sordariomycetes</taxon>
        <taxon>Sordariomycetidae</taxon>
        <taxon>Sordariales</taxon>
        <taxon>Podosporaceae</taxon>
        <taxon>Podospora</taxon>
    </lineage>
</organism>
<evidence type="ECO:0000313" key="3">
    <source>
        <dbReference type="Proteomes" id="UP001321760"/>
    </source>
</evidence>
<keyword evidence="1" id="KW-0732">Signal</keyword>
<accession>A0AAV9GPY9</accession>
<comment type="caution">
    <text evidence="2">The sequence shown here is derived from an EMBL/GenBank/DDBJ whole genome shotgun (WGS) entry which is preliminary data.</text>
</comment>
<reference evidence="2" key="1">
    <citation type="journal article" date="2023" name="Mol. Phylogenet. Evol.">
        <title>Genome-scale phylogeny and comparative genomics of the fungal order Sordariales.</title>
        <authorList>
            <person name="Hensen N."/>
            <person name="Bonometti L."/>
            <person name="Westerberg I."/>
            <person name="Brannstrom I.O."/>
            <person name="Guillou S."/>
            <person name="Cros-Aarteil S."/>
            <person name="Calhoun S."/>
            <person name="Haridas S."/>
            <person name="Kuo A."/>
            <person name="Mondo S."/>
            <person name="Pangilinan J."/>
            <person name="Riley R."/>
            <person name="LaButti K."/>
            <person name="Andreopoulos B."/>
            <person name="Lipzen A."/>
            <person name="Chen C."/>
            <person name="Yan M."/>
            <person name="Daum C."/>
            <person name="Ng V."/>
            <person name="Clum A."/>
            <person name="Steindorff A."/>
            <person name="Ohm R.A."/>
            <person name="Martin F."/>
            <person name="Silar P."/>
            <person name="Natvig D.O."/>
            <person name="Lalanne C."/>
            <person name="Gautier V."/>
            <person name="Ament-Velasquez S.L."/>
            <person name="Kruys A."/>
            <person name="Hutchinson M.I."/>
            <person name="Powell A.J."/>
            <person name="Barry K."/>
            <person name="Miller A.N."/>
            <person name="Grigoriev I.V."/>
            <person name="Debuchy R."/>
            <person name="Gladieux P."/>
            <person name="Hiltunen Thoren M."/>
            <person name="Johannesson H."/>
        </authorList>
    </citation>
    <scope>NUCLEOTIDE SEQUENCE</scope>
    <source>
        <strain evidence="2">PSN243</strain>
    </source>
</reference>
<evidence type="ECO:0000256" key="1">
    <source>
        <dbReference type="SAM" id="SignalP"/>
    </source>
</evidence>
<feature type="signal peptide" evidence="1">
    <location>
        <begin position="1"/>
        <end position="28"/>
    </location>
</feature>
<evidence type="ECO:0000313" key="2">
    <source>
        <dbReference type="EMBL" id="KAK4450303.1"/>
    </source>
</evidence>
<protein>
    <submittedName>
        <fullName evidence="2">Uncharacterized protein</fullName>
    </submittedName>
</protein>
<dbReference type="AlphaFoldDB" id="A0AAV9GPY9"/>
<sequence length="290" mass="32246">MRFSLSNRWLRPLATLWLLLGALPAVNANRLAAAYERVAFYYVYREAVMTWGVYQNKYFRDNSALGIDCFGHGTHQFGGCNIVQFLNYLNPLSPVGSTLNSISNLDNPDPHAVAAKLAGSVFLTNLFDTTRILPHADKYEKLIGGTENLMKLIYNTLADRNQVSALGPTRQKIKTALDEVLALRTSDMAVKLQTDLPARFPGLIPFLIETDYAHPGDDDPNRKIKTLDLAKTIELSPIAALFTTPNDLQEWAGEYGDDDPPDLTGFSLGVLVVAIKRWKTLIRGYPCMPV</sequence>
<feature type="chain" id="PRO_5044012645" evidence="1">
    <location>
        <begin position="29"/>
        <end position="290"/>
    </location>
</feature>
<name>A0AAV9GPY9_9PEZI</name>
<dbReference type="Proteomes" id="UP001321760">
    <property type="component" value="Unassembled WGS sequence"/>
</dbReference>
<gene>
    <name evidence="2" type="ORF">QBC34DRAFT_437552</name>
</gene>
<proteinExistence type="predicted"/>
<keyword evidence="3" id="KW-1185">Reference proteome</keyword>
<dbReference type="EMBL" id="MU865933">
    <property type="protein sequence ID" value="KAK4450303.1"/>
    <property type="molecule type" value="Genomic_DNA"/>
</dbReference>
<reference evidence="2" key="2">
    <citation type="submission" date="2023-05" db="EMBL/GenBank/DDBJ databases">
        <authorList>
            <consortium name="Lawrence Berkeley National Laboratory"/>
            <person name="Steindorff A."/>
            <person name="Hensen N."/>
            <person name="Bonometti L."/>
            <person name="Westerberg I."/>
            <person name="Brannstrom I.O."/>
            <person name="Guillou S."/>
            <person name="Cros-Aarteil S."/>
            <person name="Calhoun S."/>
            <person name="Haridas S."/>
            <person name="Kuo A."/>
            <person name="Mondo S."/>
            <person name="Pangilinan J."/>
            <person name="Riley R."/>
            <person name="Labutti K."/>
            <person name="Andreopoulos B."/>
            <person name="Lipzen A."/>
            <person name="Chen C."/>
            <person name="Yanf M."/>
            <person name="Daum C."/>
            <person name="Ng V."/>
            <person name="Clum A."/>
            <person name="Ohm R."/>
            <person name="Martin F."/>
            <person name="Silar P."/>
            <person name="Natvig D."/>
            <person name="Lalanne C."/>
            <person name="Gautier V."/>
            <person name="Ament-Velasquez S.L."/>
            <person name="Kruys A."/>
            <person name="Hutchinson M.I."/>
            <person name="Powell A.J."/>
            <person name="Barry K."/>
            <person name="Miller A.N."/>
            <person name="Grigoriev I.V."/>
            <person name="Debuchy R."/>
            <person name="Gladieux P."/>
            <person name="Thoren M.H."/>
            <person name="Johannesson H."/>
        </authorList>
    </citation>
    <scope>NUCLEOTIDE SEQUENCE</scope>
    <source>
        <strain evidence="2">PSN243</strain>
    </source>
</reference>